<dbReference type="RefSeq" id="WP_089049228.1">
    <property type="nucleotide sequence ID" value="NZ_FXTV01000015.1"/>
</dbReference>
<evidence type="ECO:0000256" key="3">
    <source>
        <dbReference type="ARBA" id="ARBA00022448"/>
    </source>
</evidence>
<dbReference type="InterPro" id="IPR051906">
    <property type="entry name" value="TolC-like"/>
</dbReference>
<dbReference type="Gene3D" id="1.20.1600.10">
    <property type="entry name" value="Outer membrane efflux proteins (OEP)"/>
    <property type="match status" value="1"/>
</dbReference>
<evidence type="ECO:0000256" key="2">
    <source>
        <dbReference type="ARBA" id="ARBA00007613"/>
    </source>
</evidence>
<keyword evidence="5" id="KW-0812">Transmembrane</keyword>
<gene>
    <name evidence="8" type="ORF">B0A66_07465</name>
</gene>
<dbReference type="AlphaFoldDB" id="A0A226HHE9"/>
<dbReference type="GO" id="GO:0015288">
    <property type="term" value="F:porin activity"/>
    <property type="evidence" value="ECO:0007669"/>
    <property type="project" value="TreeGrafter"/>
</dbReference>
<keyword evidence="9" id="KW-1185">Reference proteome</keyword>
<comment type="similarity">
    <text evidence="2">Belongs to the outer membrane factor (OMF) (TC 1.B.17) family.</text>
</comment>
<evidence type="ECO:0000256" key="4">
    <source>
        <dbReference type="ARBA" id="ARBA00022452"/>
    </source>
</evidence>
<dbReference type="OrthoDB" id="680214at2"/>
<keyword evidence="3" id="KW-0813">Transport</keyword>
<evidence type="ECO:0000313" key="9">
    <source>
        <dbReference type="Proteomes" id="UP000198345"/>
    </source>
</evidence>
<sequence>MKINQLMLFGVFFIGISSIEAQEKTSLTLDEAVKMAWEKSNEVTLANTKVNSKKYESQEARNHQYPDLKISGQYQRLTKASIDMHNSGDQASTEPMPSPERAMFGMANLTLPIFSGFKIQNSIKASDNLYEAESAYAAKTKEDVTLRVVNYYAALYKAQKTLDLLNENQKQAKQRVTDFIELEKNGIIPRNDLLKAQLLVSKTQLSIDEANNNFNNINFYLTTLLKLEPNVKLEVNESDFFNLKTSNAPTSDAVALENRKDLEAIRFQQKASEANIKIARSGYYPTLALLGGYTAFDLKDIITVRYAMNFGVGLTYDLSGIIKNSASVRAAESRALEVKNTEAVMTDRIKVEVQKSIEDYDLAINQSVVYDEALQQATENYRLVKDKFDNGLADTNDLVEADVEQLGAKINTAVSKATIIQKYYELLSVSGQLSQSFNLSKI</sequence>
<organism evidence="8 9">
    <name type="scientific">Flavobacterium hercynium</name>
    <dbReference type="NCBI Taxonomy" id="387094"/>
    <lineage>
        <taxon>Bacteria</taxon>
        <taxon>Pseudomonadati</taxon>
        <taxon>Bacteroidota</taxon>
        <taxon>Flavobacteriia</taxon>
        <taxon>Flavobacteriales</taxon>
        <taxon>Flavobacteriaceae</taxon>
        <taxon>Flavobacterium</taxon>
    </lineage>
</organism>
<reference evidence="8 9" key="1">
    <citation type="submission" date="2016-11" db="EMBL/GenBank/DDBJ databases">
        <title>Whole genomes of Flavobacteriaceae.</title>
        <authorList>
            <person name="Stine C."/>
            <person name="Li C."/>
            <person name="Tadesse D."/>
        </authorList>
    </citation>
    <scope>NUCLEOTIDE SEQUENCE [LARGE SCALE GENOMIC DNA]</scope>
    <source>
        <strain evidence="8 9">DSM 18292</strain>
    </source>
</reference>
<dbReference type="SUPFAM" id="SSF56954">
    <property type="entry name" value="Outer membrane efflux proteins (OEP)"/>
    <property type="match status" value="1"/>
</dbReference>
<dbReference type="EMBL" id="MUGW01000016">
    <property type="protein sequence ID" value="OXA93106.1"/>
    <property type="molecule type" value="Genomic_DNA"/>
</dbReference>
<dbReference type="Pfam" id="PF02321">
    <property type="entry name" value="OEP"/>
    <property type="match status" value="2"/>
</dbReference>
<comment type="caution">
    <text evidence="8">The sequence shown here is derived from an EMBL/GenBank/DDBJ whole genome shotgun (WGS) entry which is preliminary data.</text>
</comment>
<evidence type="ECO:0000256" key="1">
    <source>
        <dbReference type="ARBA" id="ARBA00004442"/>
    </source>
</evidence>
<accession>A0A226HHE9</accession>
<proteinExistence type="inferred from homology"/>
<dbReference type="Proteomes" id="UP000198345">
    <property type="component" value="Unassembled WGS sequence"/>
</dbReference>
<evidence type="ECO:0000256" key="6">
    <source>
        <dbReference type="ARBA" id="ARBA00023136"/>
    </source>
</evidence>
<protein>
    <submittedName>
        <fullName evidence="8">Transporter</fullName>
    </submittedName>
</protein>
<dbReference type="InterPro" id="IPR003423">
    <property type="entry name" value="OMP_efflux"/>
</dbReference>
<evidence type="ECO:0000256" key="7">
    <source>
        <dbReference type="ARBA" id="ARBA00023237"/>
    </source>
</evidence>
<evidence type="ECO:0000313" key="8">
    <source>
        <dbReference type="EMBL" id="OXA93106.1"/>
    </source>
</evidence>
<dbReference type="PANTHER" id="PTHR30026">
    <property type="entry name" value="OUTER MEMBRANE PROTEIN TOLC"/>
    <property type="match status" value="1"/>
</dbReference>
<dbReference type="GO" id="GO:0009279">
    <property type="term" value="C:cell outer membrane"/>
    <property type="evidence" value="ECO:0007669"/>
    <property type="project" value="UniProtKB-SubCell"/>
</dbReference>
<dbReference type="GO" id="GO:1990281">
    <property type="term" value="C:efflux pump complex"/>
    <property type="evidence" value="ECO:0007669"/>
    <property type="project" value="TreeGrafter"/>
</dbReference>
<name>A0A226HHE9_9FLAO</name>
<dbReference type="GO" id="GO:0015562">
    <property type="term" value="F:efflux transmembrane transporter activity"/>
    <property type="evidence" value="ECO:0007669"/>
    <property type="project" value="InterPro"/>
</dbReference>
<keyword evidence="7" id="KW-0998">Cell outer membrane</keyword>
<evidence type="ECO:0000256" key="5">
    <source>
        <dbReference type="ARBA" id="ARBA00022692"/>
    </source>
</evidence>
<keyword evidence="4" id="KW-1134">Transmembrane beta strand</keyword>
<keyword evidence="6" id="KW-0472">Membrane</keyword>
<comment type="subcellular location">
    <subcellularLocation>
        <location evidence="1">Cell outer membrane</location>
    </subcellularLocation>
</comment>
<dbReference type="PANTHER" id="PTHR30026:SF20">
    <property type="entry name" value="OUTER MEMBRANE PROTEIN TOLC"/>
    <property type="match status" value="1"/>
</dbReference>